<evidence type="ECO:0000313" key="10">
    <source>
        <dbReference type="Proteomes" id="UP000448575"/>
    </source>
</evidence>
<evidence type="ECO:0000256" key="2">
    <source>
        <dbReference type="ARBA" id="ARBA00022481"/>
    </source>
</evidence>
<dbReference type="InterPro" id="IPR004090">
    <property type="entry name" value="Chemotax_Me-accpt_rcpt"/>
</dbReference>
<gene>
    <name evidence="9" type="ORF">GTP41_25285</name>
</gene>
<dbReference type="Proteomes" id="UP000448575">
    <property type="component" value="Unassembled WGS sequence"/>
</dbReference>
<dbReference type="RefSeq" id="WP_161028361.1">
    <property type="nucleotide sequence ID" value="NZ_WWCJ01000029.1"/>
</dbReference>
<keyword evidence="7" id="KW-1133">Transmembrane helix</keyword>
<dbReference type="AlphaFoldDB" id="A0A6N9HPL3"/>
<sequence>MSQQTMTVGARLALGFGLVLLLMAAVSGLGIYNMQRIHAQLEKVVQLNVAKLAHVQDMSEAVHIVARVTRTVVLLTDDAAMQRELPKLQAAREQYNRAQAALDALPASAEGKEIRARIGALQREARPLTDQVLQLAAQHKDAEALALLMERSGPVTQRWQDTMDEDVQLQRKHNARDAAAASEAYAAARNLMLAMSVLALVAGVAAATLIARRLLRQLGGEPDVAAAIAGRIAAGDLTVAVHTRPNDQGSMMQAMGLMRDSLLRIVSEVRQGTATINHAAGEIAAGNMDLSARTEQQASALEETASSMEQLTSAVRENGSHARQANELAAAATAVAQQGGAVVGQVVQTMGSISESSHRIADIIGVIDGIAFQTNILALNAAVEAARAGEQGRGFAVVASEVRQLAQRSAAAAKEIRDLIVGSVAQVEQGSALVARAGSTMEQVVASVQRVAHLMRDISAAGAEQGAGIEQINRAVTEMDSVTQQNAALVEEAASAADALKQQAAQLERVVGVFRLHSHQEVAKRTAASSRPTKQAAAISAPAST</sequence>
<comment type="caution">
    <text evidence="9">The sequence shown here is derived from an EMBL/GenBank/DDBJ whole genome shotgun (WGS) entry which is preliminary data.</text>
</comment>
<proteinExistence type="inferred from homology"/>
<dbReference type="InterPro" id="IPR051310">
    <property type="entry name" value="MCP_chemotaxis"/>
</dbReference>
<dbReference type="GO" id="GO:0007165">
    <property type="term" value="P:signal transduction"/>
    <property type="evidence" value="ECO:0007669"/>
    <property type="project" value="UniProtKB-KW"/>
</dbReference>
<keyword evidence="7" id="KW-0812">Transmembrane</keyword>
<keyword evidence="2" id="KW-0488">Methylation</keyword>
<dbReference type="SMART" id="SM00283">
    <property type="entry name" value="MA"/>
    <property type="match status" value="1"/>
</dbReference>
<accession>A0A6N9HPL3</accession>
<feature type="transmembrane region" description="Helical" evidence="7">
    <location>
        <begin position="191"/>
        <end position="211"/>
    </location>
</feature>
<evidence type="ECO:0000256" key="7">
    <source>
        <dbReference type="SAM" id="Phobius"/>
    </source>
</evidence>
<dbReference type="SUPFAM" id="SSF58104">
    <property type="entry name" value="Methyl-accepting chemotaxis protein (MCP) signaling domain"/>
    <property type="match status" value="1"/>
</dbReference>
<dbReference type="Pfam" id="PF00015">
    <property type="entry name" value="MCPsignal"/>
    <property type="match status" value="1"/>
</dbReference>
<evidence type="ECO:0000256" key="4">
    <source>
        <dbReference type="PROSITE-ProRule" id="PRU00284"/>
    </source>
</evidence>
<feature type="domain" description="Methyl-accepting transducer" evidence="8">
    <location>
        <begin position="272"/>
        <end position="501"/>
    </location>
</feature>
<evidence type="ECO:0000256" key="6">
    <source>
        <dbReference type="SAM" id="MobiDB-lite"/>
    </source>
</evidence>
<dbReference type="Pfam" id="PF12729">
    <property type="entry name" value="4HB_MCP_1"/>
    <property type="match status" value="1"/>
</dbReference>
<keyword evidence="10" id="KW-1185">Reference proteome</keyword>
<dbReference type="PANTHER" id="PTHR43531">
    <property type="entry name" value="PROTEIN ICFG"/>
    <property type="match status" value="1"/>
</dbReference>
<dbReference type="PANTHER" id="PTHR43531:SF14">
    <property type="entry name" value="METHYL-ACCEPTING CHEMOTAXIS PROTEIN I-RELATED"/>
    <property type="match status" value="1"/>
</dbReference>
<evidence type="ECO:0000256" key="3">
    <source>
        <dbReference type="ARBA" id="ARBA00029447"/>
    </source>
</evidence>
<evidence type="ECO:0000256" key="1">
    <source>
        <dbReference type="ARBA" id="ARBA00004370"/>
    </source>
</evidence>
<dbReference type="Gene3D" id="1.10.287.950">
    <property type="entry name" value="Methyl-accepting chemotaxis protein"/>
    <property type="match status" value="1"/>
</dbReference>
<comment type="subcellular location">
    <subcellularLocation>
        <location evidence="1">Membrane</location>
    </subcellularLocation>
</comment>
<name>A0A6N9HPL3_9BURK</name>
<dbReference type="InterPro" id="IPR004089">
    <property type="entry name" value="MCPsignal_dom"/>
</dbReference>
<dbReference type="GO" id="GO:0004888">
    <property type="term" value="F:transmembrane signaling receptor activity"/>
    <property type="evidence" value="ECO:0007669"/>
    <property type="project" value="InterPro"/>
</dbReference>
<keyword evidence="4" id="KW-0807">Transducer</keyword>
<evidence type="ECO:0000259" key="8">
    <source>
        <dbReference type="PROSITE" id="PS50111"/>
    </source>
</evidence>
<comment type="similarity">
    <text evidence="3">Belongs to the methyl-accepting chemotaxis (MCP) protein family.</text>
</comment>
<dbReference type="FunFam" id="1.10.287.950:FF:000001">
    <property type="entry name" value="Methyl-accepting chemotaxis sensory transducer"/>
    <property type="match status" value="1"/>
</dbReference>
<dbReference type="InterPro" id="IPR024478">
    <property type="entry name" value="HlyB_4HB_MCP"/>
</dbReference>
<dbReference type="GO" id="GO:0006935">
    <property type="term" value="P:chemotaxis"/>
    <property type="evidence" value="ECO:0007669"/>
    <property type="project" value="InterPro"/>
</dbReference>
<dbReference type="PRINTS" id="PR00260">
    <property type="entry name" value="CHEMTRNSDUCR"/>
</dbReference>
<dbReference type="GO" id="GO:0005886">
    <property type="term" value="C:plasma membrane"/>
    <property type="evidence" value="ECO:0007669"/>
    <property type="project" value="TreeGrafter"/>
</dbReference>
<protein>
    <submittedName>
        <fullName evidence="9">Methyl-accepting chemotaxis protein</fullName>
    </submittedName>
</protein>
<dbReference type="EMBL" id="WWCJ01000029">
    <property type="protein sequence ID" value="MYN05414.1"/>
    <property type="molecule type" value="Genomic_DNA"/>
</dbReference>
<dbReference type="CDD" id="cd19411">
    <property type="entry name" value="MCP2201-like_sensor"/>
    <property type="match status" value="1"/>
</dbReference>
<dbReference type="PROSITE" id="PS50111">
    <property type="entry name" value="CHEMOTAXIS_TRANSDUC_2"/>
    <property type="match status" value="1"/>
</dbReference>
<reference evidence="9 10" key="1">
    <citation type="submission" date="2019-12" db="EMBL/GenBank/DDBJ databases">
        <title>Novel species isolated from a subtropical stream in China.</title>
        <authorList>
            <person name="Lu H."/>
        </authorList>
    </citation>
    <scope>NUCLEOTIDE SEQUENCE [LARGE SCALE GENOMIC DNA]</scope>
    <source>
        <strain evidence="9 10">DS3</strain>
    </source>
</reference>
<feature type="coiled-coil region" evidence="5">
    <location>
        <begin position="472"/>
        <end position="510"/>
    </location>
</feature>
<dbReference type="CDD" id="cd11386">
    <property type="entry name" value="MCP_signal"/>
    <property type="match status" value="1"/>
</dbReference>
<evidence type="ECO:0000313" key="9">
    <source>
        <dbReference type="EMBL" id="MYN05414.1"/>
    </source>
</evidence>
<dbReference type="InterPro" id="IPR047347">
    <property type="entry name" value="YvaQ-like_sensor"/>
</dbReference>
<feature type="region of interest" description="Disordered" evidence="6">
    <location>
        <begin position="524"/>
        <end position="545"/>
    </location>
</feature>
<evidence type="ECO:0000256" key="5">
    <source>
        <dbReference type="SAM" id="Coils"/>
    </source>
</evidence>
<organism evidence="9 10">
    <name type="scientific">Pseudoduganella guangdongensis</name>
    <dbReference type="NCBI Taxonomy" id="2692179"/>
    <lineage>
        <taxon>Bacteria</taxon>
        <taxon>Pseudomonadati</taxon>
        <taxon>Pseudomonadota</taxon>
        <taxon>Betaproteobacteria</taxon>
        <taxon>Burkholderiales</taxon>
        <taxon>Oxalobacteraceae</taxon>
        <taxon>Telluria group</taxon>
        <taxon>Pseudoduganella</taxon>
    </lineage>
</organism>
<keyword evidence="5" id="KW-0175">Coiled coil</keyword>
<keyword evidence="7" id="KW-0472">Membrane</keyword>